<evidence type="ECO:0000313" key="21">
    <source>
        <dbReference type="Proteomes" id="UP000295367"/>
    </source>
</evidence>
<dbReference type="PRINTS" id="PR00344">
    <property type="entry name" value="BCTRLSENSOR"/>
</dbReference>
<dbReference type="Pfam" id="PF11808">
    <property type="entry name" value="PhoR"/>
    <property type="match status" value="1"/>
</dbReference>
<evidence type="ECO:0000256" key="8">
    <source>
        <dbReference type="ARBA" id="ARBA00022592"/>
    </source>
</evidence>
<proteinExistence type="predicted"/>
<dbReference type="PROSITE" id="PS50109">
    <property type="entry name" value="HIS_KIN"/>
    <property type="match status" value="1"/>
</dbReference>
<evidence type="ECO:0000256" key="7">
    <source>
        <dbReference type="ARBA" id="ARBA00022553"/>
    </source>
</evidence>
<keyword evidence="12 20" id="KW-0418">Kinase</keyword>
<dbReference type="SMART" id="SM00387">
    <property type="entry name" value="HATPase_c"/>
    <property type="match status" value="1"/>
</dbReference>
<evidence type="ECO:0000256" key="18">
    <source>
        <dbReference type="SAM" id="Phobius"/>
    </source>
</evidence>
<dbReference type="InterPro" id="IPR000014">
    <property type="entry name" value="PAS"/>
</dbReference>
<evidence type="ECO:0000259" key="19">
    <source>
        <dbReference type="PROSITE" id="PS50109"/>
    </source>
</evidence>
<keyword evidence="11" id="KW-0547">Nucleotide-binding</keyword>
<dbReference type="InterPro" id="IPR036097">
    <property type="entry name" value="HisK_dim/P_sf"/>
</dbReference>
<evidence type="ECO:0000256" key="11">
    <source>
        <dbReference type="ARBA" id="ARBA00022741"/>
    </source>
</evidence>
<dbReference type="NCBIfam" id="NF008235">
    <property type="entry name" value="PRK11006.1"/>
    <property type="match status" value="1"/>
</dbReference>
<keyword evidence="7" id="KW-0597">Phosphoprotein</keyword>
<organism evidence="20 21">
    <name type="scientific">Sulfurirhabdus autotrophica</name>
    <dbReference type="NCBI Taxonomy" id="1706046"/>
    <lineage>
        <taxon>Bacteria</taxon>
        <taxon>Pseudomonadati</taxon>
        <taxon>Pseudomonadota</taxon>
        <taxon>Betaproteobacteria</taxon>
        <taxon>Nitrosomonadales</taxon>
        <taxon>Sulfuricellaceae</taxon>
        <taxon>Sulfurirhabdus</taxon>
    </lineage>
</organism>
<dbReference type="InterPro" id="IPR050351">
    <property type="entry name" value="BphY/WalK/GraS-like"/>
</dbReference>
<feature type="transmembrane region" description="Helical" evidence="18">
    <location>
        <begin position="20"/>
        <end position="45"/>
    </location>
</feature>
<dbReference type="SMART" id="SM00091">
    <property type="entry name" value="PAS"/>
    <property type="match status" value="1"/>
</dbReference>
<dbReference type="GO" id="GO:0006817">
    <property type="term" value="P:phosphate ion transport"/>
    <property type="evidence" value="ECO:0007669"/>
    <property type="project" value="UniProtKB-KW"/>
</dbReference>
<dbReference type="GO" id="GO:0005886">
    <property type="term" value="C:plasma membrane"/>
    <property type="evidence" value="ECO:0007669"/>
    <property type="project" value="UniProtKB-SubCell"/>
</dbReference>
<dbReference type="NCBIfam" id="TIGR02966">
    <property type="entry name" value="phoR_proteo"/>
    <property type="match status" value="1"/>
</dbReference>
<evidence type="ECO:0000256" key="3">
    <source>
        <dbReference type="ARBA" id="ARBA00012438"/>
    </source>
</evidence>
<dbReference type="GO" id="GO:0005524">
    <property type="term" value="F:ATP binding"/>
    <property type="evidence" value="ECO:0007669"/>
    <property type="project" value="UniProtKB-KW"/>
</dbReference>
<dbReference type="Gene3D" id="3.30.565.10">
    <property type="entry name" value="Histidine kinase-like ATPase, C-terminal domain"/>
    <property type="match status" value="1"/>
</dbReference>
<keyword evidence="6" id="KW-1003">Cell membrane</keyword>
<dbReference type="AlphaFoldDB" id="A0A4R3YAR4"/>
<dbReference type="Gene3D" id="1.10.287.130">
    <property type="match status" value="1"/>
</dbReference>
<dbReference type="CDD" id="cd00082">
    <property type="entry name" value="HisKA"/>
    <property type="match status" value="1"/>
</dbReference>
<sequence>MSDFWLRPLTTLGFLTFSSLVVWAIFSAVVALILFSFSLLLILFFHLRNLQELDNWLFKASPNNVPHGSGIWEHSFASLYKVVQKHKRTKQELKSAVLRLQNAAKAMPDGIIILGDADKIEWCNFMAETHFGLDNERDHGQHISYLLRQSQFADYLSAHNYNEPLKLVSTRNQGVTLSIQLVPYGDKQKLLISRDITLLEQTETIRRDFVANVSHEMRTPLTVVGGFLETLLDMEHLDKKQTRQHMQLMLDQTHRMQHLVEDLLTLSRLESEQNVLTEDPVNIPALVEKLCDEAASLSGGQHKISLTLDSDCWLRGNEHELRSAFGNLISNAVRYTHEGGNITLRWAQKGDEAIFSVQDTGEGISPQHIPRLTERFYRVDRSRSRETGGTGLGLAIVKHVLSRHQGKLEVTSEVGKGSTFSACFPANRIIKSSALISDEIAG</sequence>
<dbReference type="SUPFAM" id="SSF47384">
    <property type="entry name" value="Homodimeric domain of signal transducing histidine kinase"/>
    <property type="match status" value="1"/>
</dbReference>
<keyword evidence="15" id="KW-0902">Two-component regulatory system</keyword>
<evidence type="ECO:0000256" key="4">
    <source>
        <dbReference type="ARBA" id="ARBA00019665"/>
    </source>
</evidence>
<dbReference type="OrthoDB" id="9813151at2"/>
<evidence type="ECO:0000256" key="16">
    <source>
        <dbReference type="ARBA" id="ARBA00023136"/>
    </source>
</evidence>
<keyword evidence="14 18" id="KW-1133">Transmembrane helix</keyword>
<dbReference type="GO" id="GO:0004721">
    <property type="term" value="F:phosphoprotein phosphatase activity"/>
    <property type="evidence" value="ECO:0007669"/>
    <property type="project" value="InterPro"/>
</dbReference>
<evidence type="ECO:0000256" key="12">
    <source>
        <dbReference type="ARBA" id="ARBA00022777"/>
    </source>
</evidence>
<reference evidence="20 21" key="1">
    <citation type="submission" date="2019-03" db="EMBL/GenBank/DDBJ databases">
        <title>Genomic Encyclopedia of Type Strains, Phase IV (KMG-IV): sequencing the most valuable type-strain genomes for metagenomic binning, comparative biology and taxonomic classification.</title>
        <authorList>
            <person name="Goeker M."/>
        </authorList>
    </citation>
    <scope>NUCLEOTIDE SEQUENCE [LARGE SCALE GENOMIC DNA]</scope>
    <source>
        <strain evidence="20 21">DSM 100309</strain>
    </source>
</reference>
<dbReference type="Pfam" id="PF13188">
    <property type="entry name" value="PAS_8"/>
    <property type="match status" value="1"/>
</dbReference>
<keyword evidence="21" id="KW-1185">Reference proteome</keyword>
<dbReference type="InterPro" id="IPR003661">
    <property type="entry name" value="HisK_dim/P_dom"/>
</dbReference>
<dbReference type="InterPro" id="IPR004358">
    <property type="entry name" value="Sig_transdc_His_kin-like_C"/>
</dbReference>
<gene>
    <name evidence="20" type="ORF">EDC63_10455</name>
</gene>
<keyword evidence="16 18" id="KW-0472">Membrane</keyword>
<evidence type="ECO:0000256" key="15">
    <source>
        <dbReference type="ARBA" id="ARBA00023012"/>
    </source>
</evidence>
<dbReference type="InterPro" id="IPR014310">
    <property type="entry name" value="Sig_transdc_His_kinase_PhoR"/>
</dbReference>
<evidence type="ECO:0000256" key="17">
    <source>
        <dbReference type="ARBA" id="ARBA00025207"/>
    </source>
</evidence>
<keyword evidence="9" id="KW-0808">Transferase</keyword>
<evidence type="ECO:0000256" key="5">
    <source>
        <dbReference type="ARBA" id="ARBA00022448"/>
    </source>
</evidence>
<evidence type="ECO:0000256" key="2">
    <source>
        <dbReference type="ARBA" id="ARBA00004236"/>
    </source>
</evidence>
<dbReference type="Pfam" id="PF00512">
    <property type="entry name" value="HisKA"/>
    <property type="match status" value="1"/>
</dbReference>
<dbReference type="EMBL" id="SMCO01000004">
    <property type="protein sequence ID" value="TCV88098.1"/>
    <property type="molecule type" value="Genomic_DNA"/>
</dbReference>
<dbReference type="Proteomes" id="UP000295367">
    <property type="component" value="Unassembled WGS sequence"/>
</dbReference>
<accession>A0A4R3YAR4</accession>
<dbReference type="InterPro" id="IPR021766">
    <property type="entry name" value="PhoR_N"/>
</dbReference>
<dbReference type="PANTHER" id="PTHR45453">
    <property type="entry name" value="PHOSPHATE REGULON SENSOR PROTEIN PHOR"/>
    <property type="match status" value="1"/>
</dbReference>
<comment type="function">
    <text evidence="17">Member of the two-component regulatory system PhoR/PhoB involved in the phosphate regulon genes expression. PhoR may function as a membrane-associated protein kinase that phosphorylates PhoB in response to environmental signals.</text>
</comment>
<evidence type="ECO:0000313" key="20">
    <source>
        <dbReference type="EMBL" id="TCV88098.1"/>
    </source>
</evidence>
<evidence type="ECO:0000256" key="9">
    <source>
        <dbReference type="ARBA" id="ARBA00022679"/>
    </source>
</evidence>
<dbReference type="GO" id="GO:0016036">
    <property type="term" value="P:cellular response to phosphate starvation"/>
    <property type="evidence" value="ECO:0007669"/>
    <property type="project" value="TreeGrafter"/>
</dbReference>
<keyword evidence="13" id="KW-0067">ATP-binding</keyword>
<dbReference type="FunFam" id="1.10.287.130:FF:000008">
    <property type="entry name" value="Two-component sensor histidine kinase"/>
    <property type="match status" value="1"/>
</dbReference>
<comment type="catalytic activity">
    <reaction evidence="1">
        <text>ATP + protein L-histidine = ADP + protein N-phospho-L-histidine.</text>
        <dbReference type="EC" id="2.7.13.3"/>
    </reaction>
</comment>
<dbReference type="RefSeq" id="WP_124945734.1">
    <property type="nucleotide sequence ID" value="NZ_BHVT01000019.1"/>
</dbReference>
<dbReference type="Gene3D" id="3.30.450.20">
    <property type="entry name" value="PAS domain"/>
    <property type="match status" value="1"/>
</dbReference>
<dbReference type="InterPro" id="IPR003594">
    <property type="entry name" value="HATPase_dom"/>
</dbReference>
<evidence type="ECO:0000256" key="14">
    <source>
        <dbReference type="ARBA" id="ARBA00022989"/>
    </source>
</evidence>
<keyword evidence="5" id="KW-0813">Transport</keyword>
<evidence type="ECO:0000256" key="1">
    <source>
        <dbReference type="ARBA" id="ARBA00000085"/>
    </source>
</evidence>
<dbReference type="SUPFAM" id="SSF55785">
    <property type="entry name" value="PYP-like sensor domain (PAS domain)"/>
    <property type="match status" value="1"/>
</dbReference>
<dbReference type="InterPro" id="IPR005467">
    <property type="entry name" value="His_kinase_dom"/>
</dbReference>
<dbReference type="SMART" id="SM00388">
    <property type="entry name" value="HisKA"/>
    <property type="match status" value="1"/>
</dbReference>
<dbReference type="InterPro" id="IPR035965">
    <property type="entry name" value="PAS-like_dom_sf"/>
</dbReference>
<comment type="subcellular location">
    <subcellularLocation>
        <location evidence="2">Cell membrane</location>
    </subcellularLocation>
</comment>
<evidence type="ECO:0000256" key="10">
    <source>
        <dbReference type="ARBA" id="ARBA00022692"/>
    </source>
</evidence>
<comment type="caution">
    <text evidence="20">The sequence shown here is derived from an EMBL/GenBank/DDBJ whole genome shotgun (WGS) entry which is preliminary data.</text>
</comment>
<dbReference type="FunFam" id="3.30.565.10:FF:000032">
    <property type="entry name" value="Phosphate regulon sensor histidine kinase PhoR"/>
    <property type="match status" value="1"/>
</dbReference>
<dbReference type="Pfam" id="PF02518">
    <property type="entry name" value="HATPase_c"/>
    <property type="match status" value="1"/>
</dbReference>
<dbReference type="InterPro" id="IPR036890">
    <property type="entry name" value="HATPase_C_sf"/>
</dbReference>
<evidence type="ECO:0000256" key="13">
    <source>
        <dbReference type="ARBA" id="ARBA00022840"/>
    </source>
</evidence>
<dbReference type="SUPFAM" id="SSF55874">
    <property type="entry name" value="ATPase domain of HSP90 chaperone/DNA topoisomerase II/histidine kinase"/>
    <property type="match status" value="1"/>
</dbReference>
<dbReference type="EC" id="2.7.13.3" evidence="3"/>
<name>A0A4R3YAR4_9PROT</name>
<keyword evidence="8" id="KW-0592">Phosphate transport</keyword>
<dbReference type="PANTHER" id="PTHR45453:SF1">
    <property type="entry name" value="PHOSPHATE REGULON SENSOR PROTEIN PHOR"/>
    <property type="match status" value="1"/>
</dbReference>
<evidence type="ECO:0000256" key="6">
    <source>
        <dbReference type="ARBA" id="ARBA00022475"/>
    </source>
</evidence>
<protein>
    <recommendedName>
        <fullName evidence="4">Phosphate regulon sensor protein PhoR</fullName>
        <ecNumber evidence="3">2.7.13.3</ecNumber>
    </recommendedName>
</protein>
<keyword evidence="10 18" id="KW-0812">Transmembrane</keyword>
<dbReference type="GO" id="GO:0000155">
    <property type="term" value="F:phosphorelay sensor kinase activity"/>
    <property type="evidence" value="ECO:0007669"/>
    <property type="project" value="InterPro"/>
</dbReference>
<feature type="domain" description="Histidine kinase" evidence="19">
    <location>
        <begin position="212"/>
        <end position="428"/>
    </location>
</feature>